<evidence type="ECO:0000256" key="1">
    <source>
        <dbReference type="SAM" id="SignalP"/>
    </source>
</evidence>
<accession>A0A7X2LTF6</accession>
<comment type="caution">
    <text evidence="2">The sequence shown here is derived from an EMBL/GenBank/DDBJ whole genome shotgun (WGS) entry which is preliminary data.</text>
</comment>
<proteinExistence type="predicted"/>
<dbReference type="Proteomes" id="UP000446768">
    <property type="component" value="Unassembled WGS sequence"/>
</dbReference>
<sequence length="213" mass="24845">MRNIAVVATFLYLSDSQRTGFLVTRRFFRQLVLQLLQLLMVLACALPAQASDDTVEITRNFIEAAEEGYRLSAAYSFELNHGLEDVLLSGVPLYFTTEVELTRPRWYWVDEKAVRVKRTARISYNVLTRQYHVGIVGSVQQSFATLDDALFLIRRPSRWVIAQRNQLKPGEVYNVSLRMRLDRDYLPKPIQVNAFNNSEWRLESKKTFQYRAE</sequence>
<evidence type="ECO:0000313" key="3">
    <source>
        <dbReference type="Proteomes" id="UP000446768"/>
    </source>
</evidence>
<gene>
    <name evidence="2" type="ORF">GJ700_16235</name>
</gene>
<keyword evidence="1" id="KW-0732">Signal</keyword>
<dbReference type="AlphaFoldDB" id="A0A7X2LTF6"/>
<dbReference type="InterPro" id="IPR025500">
    <property type="entry name" value="DUF4390"/>
</dbReference>
<dbReference type="Pfam" id="PF14334">
    <property type="entry name" value="DUF4390"/>
    <property type="match status" value="1"/>
</dbReference>
<protein>
    <submittedName>
        <fullName evidence="2">DUF4390 domain-containing protein</fullName>
    </submittedName>
</protein>
<dbReference type="EMBL" id="WKJJ01000009">
    <property type="protein sequence ID" value="MRV73261.1"/>
    <property type="molecule type" value="Genomic_DNA"/>
</dbReference>
<organism evidence="2 3">
    <name type="scientific">Pseudoduganella rivuli</name>
    <dbReference type="NCBI Taxonomy" id="2666085"/>
    <lineage>
        <taxon>Bacteria</taxon>
        <taxon>Pseudomonadati</taxon>
        <taxon>Pseudomonadota</taxon>
        <taxon>Betaproteobacteria</taxon>
        <taxon>Burkholderiales</taxon>
        <taxon>Oxalobacteraceae</taxon>
        <taxon>Telluria group</taxon>
        <taxon>Pseudoduganella</taxon>
    </lineage>
</organism>
<reference evidence="2 3" key="1">
    <citation type="submission" date="2019-11" db="EMBL/GenBank/DDBJ databases">
        <title>Novel species isolated from a subtropical stream in China.</title>
        <authorList>
            <person name="Lu H."/>
        </authorList>
    </citation>
    <scope>NUCLEOTIDE SEQUENCE [LARGE SCALE GENOMIC DNA]</scope>
    <source>
        <strain evidence="2 3">FT92W</strain>
    </source>
</reference>
<evidence type="ECO:0000313" key="2">
    <source>
        <dbReference type="EMBL" id="MRV73261.1"/>
    </source>
</evidence>
<feature type="chain" id="PRO_5031216175" evidence="1">
    <location>
        <begin position="51"/>
        <end position="213"/>
    </location>
</feature>
<feature type="signal peptide" evidence="1">
    <location>
        <begin position="1"/>
        <end position="50"/>
    </location>
</feature>
<name>A0A7X2LTF6_9BURK</name>
<keyword evidence="3" id="KW-1185">Reference proteome</keyword>